<dbReference type="EnsemblPlants" id="AET5Gv20258900.1">
    <property type="protein sequence ID" value="AET5Gv20258900.1"/>
    <property type="gene ID" value="AET5Gv20258900"/>
</dbReference>
<reference evidence="1" key="5">
    <citation type="journal article" date="2021" name="G3 (Bethesda)">
        <title>Aegilops tauschii genome assembly Aet v5.0 features greater sequence contiguity and improved annotation.</title>
        <authorList>
            <person name="Wang L."/>
            <person name="Zhu T."/>
            <person name="Rodriguez J.C."/>
            <person name="Deal K.R."/>
            <person name="Dubcovsky J."/>
            <person name="McGuire P.E."/>
            <person name="Lux T."/>
            <person name="Spannagl M."/>
            <person name="Mayer K.F.X."/>
            <person name="Baldrich P."/>
            <person name="Meyers B.C."/>
            <person name="Huo N."/>
            <person name="Gu Y.Q."/>
            <person name="Zhou H."/>
            <person name="Devos K.M."/>
            <person name="Bennetzen J.L."/>
            <person name="Unver T."/>
            <person name="Budak H."/>
            <person name="Gulick P.J."/>
            <person name="Galiba G."/>
            <person name="Kalapos B."/>
            <person name="Nelson D.R."/>
            <person name="Li P."/>
            <person name="You F.M."/>
            <person name="Luo M.C."/>
            <person name="Dvorak J."/>
        </authorList>
    </citation>
    <scope>NUCLEOTIDE SEQUENCE [LARGE SCALE GENOMIC DNA]</scope>
    <source>
        <strain evidence="1">cv. AL8/78</strain>
    </source>
</reference>
<reference evidence="2" key="2">
    <citation type="journal article" date="2017" name="Nat. Plants">
        <title>The Aegilops tauschii genome reveals multiple impacts of transposons.</title>
        <authorList>
            <person name="Zhao G."/>
            <person name="Zou C."/>
            <person name="Li K."/>
            <person name="Wang K."/>
            <person name="Li T."/>
            <person name="Gao L."/>
            <person name="Zhang X."/>
            <person name="Wang H."/>
            <person name="Yang Z."/>
            <person name="Liu X."/>
            <person name="Jiang W."/>
            <person name="Mao L."/>
            <person name="Kong X."/>
            <person name="Jiao Y."/>
            <person name="Jia J."/>
        </authorList>
    </citation>
    <scope>NUCLEOTIDE SEQUENCE [LARGE SCALE GENOMIC DNA]</scope>
    <source>
        <strain evidence="2">cv. AL8/78</strain>
    </source>
</reference>
<reference evidence="1" key="4">
    <citation type="submission" date="2019-03" db="UniProtKB">
        <authorList>
            <consortium name="EnsemblPlants"/>
        </authorList>
    </citation>
    <scope>IDENTIFICATION</scope>
</reference>
<dbReference type="SUPFAM" id="SSF46689">
    <property type="entry name" value="Homeodomain-like"/>
    <property type="match status" value="1"/>
</dbReference>
<evidence type="ECO:0008006" key="3">
    <source>
        <dbReference type="Google" id="ProtNLM"/>
    </source>
</evidence>
<keyword evidence="2" id="KW-1185">Reference proteome</keyword>
<protein>
    <recommendedName>
        <fullName evidence="3">Myb-like domain-containing protein</fullName>
    </recommendedName>
</protein>
<evidence type="ECO:0000313" key="1">
    <source>
        <dbReference type="EnsemblPlants" id="AET5Gv20258900.1"/>
    </source>
</evidence>
<evidence type="ECO:0000313" key="2">
    <source>
        <dbReference type="Proteomes" id="UP000015105"/>
    </source>
</evidence>
<sequence>MLGVFTSVDFLRSLMNRRLLYSSIKLWLLGKHIWSRWHNHLNPNIWNDAWTTEEEHALINAIRYLGINEQK</sequence>
<reference evidence="2" key="1">
    <citation type="journal article" date="2014" name="Science">
        <title>Ancient hybridizations among the ancestral genomes of bread wheat.</title>
        <authorList>
            <consortium name="International Wheat Genome Sequencing Consortium,"/>
            <person name="Marcussen T."/>
            <person name="Sandve S.R."/>
            <person name="Heier L."/>
            <person name="Spannagl M."/>
            <person name="Pfeifer M."/>
            <person name="Jakobsen K.S."/>
            <person name="Wulff B.B."/>
            <person name="Steuernagel B."/>
            <person name="Mayer K.F."/>
            <person name="Olsen O.A."/>
        </authorList>
    </citation>
    <scope>NUCLEOTIDE SEQUENCE [LARGE SCALE GENOMIC DNA]</scope>
    <source>
        <strain evidence="2">cv. AL8/78</strain>
    </source>
</reference>
<dbReference type="Gramene" id="AET5Gv20258900.1">
    <property type="protein sequence ID" value="AET5Gv20258900.1"/>
    <property type="gene ID" value="AET5Gv20258900"/>
</dbReference>
<reference evidence="1" key="3">
    <citation type="journal article" date="2017" name="Nature">
        <title>Genome sequence of the progenitor of the wheat D genome Aegilops tauschii.</title>
        <authorList>
            <person name="Luo M.C."/>
            <person name="Gu Y.Q."/>
            <person name="Puiu D."/>
            <person name="Wang H."/>
            <person name="Twardziok S.O."/>
            <person name="Deal K.R."/>
            <person name="Huo N."/>
            <person name="Zhu T."/>
            <person name="Wang L."/>
            <person name="Wang Y."/>
            <person name="McGuire P.E."/>
            <person name="Liu S."/>
            <person name="Long H."/>
            <person name="Ramasamy R.K."/>
            <person name="Rodriguez J.C."/>
            <person name="Van S.L."/>
            <person name="Yuan L."/>
            <person name="Wang Z."/>
            <person name="Xia Z."/>
            <person name="Xiao L."/>
            <person name="Anderson O.D."/>
            <person name="Ouyang S."/>
            <person name="Liang Y."/>
            <person name="Zimin A.V."/>
            <person name="Pertea G."/>
            <person name="Qi P."/>
            <person name="Bennetzen J.L."/>
            <person name="Dai X."/>
            <person name="Dawson M.W."/>
            <person name="Muller H.G."/>
            <person name="Kugler K."/>
            <person name="Rivarola-Duarte L."/>
            <person name="Spannagl M."/>
            <person name="Mayer K.F.X."/>
            <person name="Lu F.H."/>
            <person name="Bevan M.W."/>
            <person name="Leroy P."/>
            <person name="Li P."/>
            <person name="You F.M."/>
            <person name="Sun Q."/>
            <person name="Liu Z."/>
            <person name="Lyons E."/>
            <person name="Wicker T."/>
            <person name="Salzberg S.L."/>
            <person name="Devos K.M."/>
            <person name="Dvorak J."/>
        </authorList>
    </citation>
    <scope>NUCLEOTIDE SEQUENCE [LARGE SCALE GENOMIC DNA]</scope>
    <source>
        <strain evidence="1">cv. AL8/78</strain>
    </source>
</reference>
<dbReference type="AlphaFoldDB" id="A0A453K1E0"/>
<dbReference type="STRING" id="200361.A0A453K1E0"/>
<dbReference type="InterPro" id="IPR009057">
    <property type="entry name" value="Homeodomain-like_sf"/>
</dbReference>
<proteinExistence type="predicted"/>
<organism evidence="1 2">
    <name type="scientific">Aegilops tauschii subsp. strangulata</name>
    <name type="common">Goatgrass</name>
    <dbReference type="NCBI Taxonomy" id="200361"/>
    <lineage>
        <taxon>Eukaryota</taxon>
        <taxon>Viridiplantae</taxon>
        <taxon>Streptophyta</taxon>
        <taxon>Embryophyta</taxon>
        <taxon>Tracheophyta</taxon>
        <taxon>Spermatophyta</taxon>
        <taxon>Magnoliopsida</taxon>
        <taxon>Liliopsida</taxon>
        <taxon>Poales</taxon>
        <taxon>Poaceae</taxon>
        <taxon>BOP clade</taxon>
        <taxon>Pooideae</taxon>
        <taxon>Triticodae</taxon>
        <taxon>Triticeae</taxon>
        <taxon>Triticinae</taxon>
        <taxon>Aegilops</taxon>
    </lineage>
</organism>
<dbReference type="Proteomes" id="UP000015105">
    <property type="component" value="Chromosome 5D"/>
</dbReference>
<name>A0A453K1E0_AEGTS</name>
<accession>A0A453K1E0</accession>